<evidence type="ECO:0000313" key="3">
    <source>
        <dbReference type="EMBL" id="RHF81658.1"/>
    </source>
</evidence>
<evidence type="ECO:0000256" key="2">
    <source>
        <dbReference type="SAM" id="Phobius"/>
    </source>
</evidence>
<dbReference type="InterPro" id="IPR010540">
    <property type="entry name" value="CmpB_TMEM229"/>
</dbReference>
<dbReference type="Gene3D" id="1.20.120.20">
    <property type="entry name" value="Apolipoprotein"/>
    <property type="match status" value="1"/>
</dbReference>
<feature type="transmembrane region" description="Helical" evidence="2">
    <location>
        <begin position="6"/>
        <end position="29"/>
    </location>
</feature>
<dbReference type="EMBL" id="QRHP01000024">
    <property type="protein sequence ID" value="RHF81658.1"/>
    <property type="molecule type" value="Genomic_DNA"/>
</dbReference>
<evidence type="ECO:0000256" key="1">
    <source>
        <dbReference type="SAM" id="Coils"/>
    </source>
</evidence>
<feature type="transmembrane region" description="Helical" evidence="2">
    <location>
        <begin position="109"/>
        <end position="133"/>
    </location>
</feature>
<gene>
    <name evidence="3" type="ORF">DW654_15105</name>
</gene>
<dbReference type="SUPFAM" id="SSF58113">
    <property type="entry name" value="Apolipoprotein A-I"/>
    <property type="match status" value="1"/>
</dbReference>
<dbReference type="Pfam" id="PF06541">
    <property type="entry name" value="ABC_trans_CmpB"/>
    <property type="match status" value="1"/>
</dbReference>
<keyword evidence="2" id="KW-1133">Transmembrane helix</keyword>
<evidence type="ECO:0000313" key="4">
    <source>
        <dbReference type="Proteomes" id="UP000283701"/>
    </source>
</evidence>
<proteinExistence type="predicted"/>
<protein>
    <recommendedName>
        <fullName evidence="5">ABC transporter permease</fullName>
    </recommendedName>
</protein>
<dbReference type="RefSeq" id="WP_118203917.1">
    <property type="nucleotide sequence ID" value="NZ_QRHP01000024.1"/>
</dbReference>
<feature type="transmembrane region" description="Helical" evidence="2">
    <location>
        <begin position="41"/>
        <end position="60"/>
    </location>
</feature>
<reference evidence="3 4" key="1">
    <citation type="submission" date="2018-08" db="EMBL/GenBank/DDBJ databases">
        <title>A genome reference for cultivated species of the human gut microbiota.</title>
        <authorList>
            <person name="Zou Y."/>
            <person name="Xue W."/>
            <person name="Luo G."/>
        </authorList>
    </citation>
    <scope>NUCLEOTIDE SEQUENCE [LARGE SCALE GENOMIC DNA]</scope>
    <source>
        <strain evidence="3 4">AM23-23AC</strain>
    </source>
</reference>
<dbReference type="AlphaFoldDB" id="A0A3R6DL43"/>
<evidence type="ECO:0008006" key="5">
    <source>
        <dbReference type="Google" id="ProtNLM"/>
    </source>
</evidence>
<keyword evidence="1" id="KW-0175">Coiled coil</keyword>
<name>A0A3R6DL43_9FIRM</name>
<dbReference type="Proteomes" id="UP000283701">
    <property type="component" value="Unassembled WGS sequence"/>
</dbReference>
<sequence length="368" mass="42515">MPQNFYELVWIFIIYAFIGWCTEVSYAALDRGIFVNRGFLNGPYCPIYGCGVVIVVAVLTPLKDNLLILFAGSLLLTSILEYITGFILEKVFHNKWWDYSNKPFNLHGYVCLKFSIYWGLACTFIMDVIHPIIYKGITMIPHILGVVLLSIVMAVFAVDCGVTVTTILKFNKRLKVMDEMAAKIHKLSDEIGENIYENVTTAVERSEEFQETHEELLTKISDKKENIKEIPANAKARIEESAESTRMKLAETKSSTREKIVLSAEERKERIAESAENARERFAESTEAAKEKIAAYKENREAARLAKQKEKEELEKKYKELFAEKNFGFKRLMKAFPDMTSREQNESLQKYKKYFNIRRADKKDDRLE</sequence>
<accession>A0A3R6DL43</accession>
<keyword evidence="2" id="KW-0812">Transmembrane</keyword>
<feature type="transmembrane region" description="Helical" evidence="2">
    <location>
        <begin position="66"/>
        <end position="88"/>
    </location>
</feature>
<comment type="caution">
    <text evidence="3">The sequence shown here is derived from an EMBL/GenBank/DDBJ whole genome shotgun (WGS) entry which is preliminary data.</text>
</comment>
<feature type="coiled-coil region" evidence="1">
    <location>
        <begin position="261"/>
        <end position="324"/>
    </location>
</feature>
<feature type="transmembrane region" description="Helical" evidence="2">
    <location>
        <begin position="139"/>
        <end position="168"/>
    </location>
</feature>
<organism evidence="3 4">
    <name type="scientific">Roseburia inulinivorans</name>
    <dbReference type="NCBI Taxonomy" id="360807"/>
    <lineage>
        <taxon>Bacteria</taxon>
        <taxon>Bacillati</taxon>
        <taxon>Bacillota</taxon>
        <taxon>Clostridia</taxon>
        <taxon>Lachnospirales</taxon>
        <taxon>Lachnospiraceae</taxon>
        <taxon>Roseburia</taxon>
    </lineage>
</organism>
<keyword evidence="2" id="KW-0472">Membrane</keyword>